<organism evidence="1">
    <name type="scientific">uncultured Thermomicrobiales bacterium</name>
    <dbReference type="NCBI Taxonomy" id="1645740"/>
    <lineage>
        <taxon>Bacteria</taxon>
        <taxon>Pseudomonadati</taxon>
        <taxon>Thermomicrobiota</taxon>
        <taxon>Thermomicrobia</taxon>
        <taxon>Thermomicrobiales</taxon>
        <taxon>environmental samples</taxon>
    </lineage>
</organism>
<evidence type="ECO:0008006" key="2">
    <source>
        <dbReference type="Google" id="ProtNLM"/>
    </source>
</evidence>
<dbReference type="InterPro" id="IPR007530">
    <property type="entry name" value="Aminoglycoside_adenylylTfrase"/>
</dbReference>
<dbReference type="Pfam" id="PF04439">
    <property type="entry name" value="Adenyl_transf"/>
    <property type="match status" value="1"/>
</dbReference>
<dbReference type="Gene3D" id="3.30.460.10">
    <property type="entry name" value="Beta Polymerase, domain 2"/>
    <property type="match status" value="1"/>
</dbReference>
<dbReference type="AlphaFoldDB" id="A0A6J4VJ79"/>
<accession>A0A6J4VJ79</accession>
<protein>
    <recommendedName>
        <fullName evidence="2">Aminoglycoside 6-adenylyltransferase</fullName>
    </recommendedName>
</protein>
<dbReference type="Gene3D" id="1.20.120.330">
    <property type="entry name" value="Nucleotidyltransferases domain 2"/>
    <property type="match status" value="1"/>
</dbReference>
<sequence length="258" mass="29791">PVDRLSDHDVIVVVSETRPFLDNEEWLEVYGPPLVRFRDSQVREGSETYARLVLYEDGTKIDYTLWPAALLEKVAAVPCLPDELDVGYRVLLDKDGLTHHLAPPTHTAHIPPRPSEAEYLALVEEFWWETTYVAKSLWRNELFPAKYSFDAVIKFDLLRRMLEWSIEIDHDWSLKPGNLGRGLKERLSPDLWVQVESTFIGPAVEENWEALFRTAALFRTIASTVATRLGYAYPFDLDRRMVRYLSQVKDLEPRATTG</sequence>
<reference evidence="1" key="1">
    <citation type="submission" date="2020-02" db="EMBL/GenBank/DDBJ databases">
        <authorList>
            <person name="Meier V. D."/>
        </authorList>
    </citation>
    <scope>NUCLEOTIDE SEQUENCE</scope>
    <source>
        <strain evidence="1">AVDCRST_MAG88</strain>
    </source>
</reference>
<dbReference type="SUPFAM" id="SSF81631">
    <property type="entry name" value="PAP/OAS1 substrate-binding domain"/>
    <property type="match status" value="1"/>
</dbReference>
<dbReference type="SUPFAM" id="SSF81301">
    <property type="entry name" value="Nucleotidyltransferase"/>
    <property type="match status" value="1"/>
</dbReference>
<gene>
    <name evidence="1" type="ORF">AVDCRST_MAG88-3239</name>
</gene>
<name>A0A6J4VJ79_9BACT</name>
<feature type="non-terminal residue" evidence="1">
    <location>
        <position position="1"/>
    </location>
</feature>
<evidence type="ECO:0000313" key="1">
    <source>
        <dbReference type="EMBL" id="CAA9580254.1"/>
    </source>
</evidence>
<proteinExistence type="predicted"/>
<dbReference type="EMBL" id="CADCWM010000781">
    <property type="protein sequence ID" value="CAA9580254.1"/>
    <property type="molecule type" value="Genomic_DNA"/>
</dbReference>
<dbReference type="InterPro" id="IPR043519">
    <property type="entry name" value="NT_sf"/>
</dbReference>